<accession>A0A3P1S3T8</accession>
<dbReference type="AlphaFoldDB" id="A0A3P1S3T8"/>
<comment type="caution">
    <text evidence="1">The sequence shown here is derived from an EMBL/GenBank/DDBJ whole genome shotgun (WGS) entry which is preliminary data.</text>
</comment>
<dbReference type="Proteomes" id="UP000277597">
    <property type="component" value="Unassembled WGS sequence"/>
</dbReference>
<sequence>MTGGTDMSDLSDAILNQVVLELKERLDGPAKESFTKLPPSHQREWARYISDAKKDETKLRRIEKMKVDLLKP</sequence>
<reference evidence="1 2" key="1">
    <citation type="submission" date="2018-11" db="EMBL/GenBank/DDBJ databases">
        <title>Genomes From Bacteria Associated with the Canine Oral Cavity: a Test Case for Automated Genome-Based Taxonomic Assignment.</title>
        <authorList>
            <person name="Coil D.A."/>
            <person name="Jospin G."/>
            <person name="Darling A.E."/>
            <person name="Wallis C."/>
            <person name="Davis I.J."/>
            <person name="Harris S."/>
            <person name="Eisen J.A."/>
            <person name="Holcombe L.J."/>
            <person name="O'Flynn C."/>
        </authorList>
    </citation>
    <scope>NUCLEOTIDE SEQUENCE [LARGE SCALE GENOMIC DNA]</scope>
    <source>
        <strain evidence="1 2">OH953</strain>
    </source>
</reference>
<evidence type="ECO:0000313" key="1">
    <source>
        <dbReference type="EMBL" id="RRC91833.1"/>
    </source>
</evidence>
<organism evidence="1 2">
    <name type="scientific">Streptococcus sanguinis</name>
    <dbReference type="NCBI Taxonomy" id="1305"/>
    <lineage>
        <taxon>Bacteria</taxon>
        <taxon>Bacillati</taxon>
        <taxon>Bacillota</taxon>
        <taxon>Bacilli</taxon>
        <taxon>Lactobacillales</taxon>
        <taxon>Streptococcaceae</taxon>
        <taxon>Streptococcus</taxon>
    </lineage>
</organism>
<dbReference type="EMBL" id="RQZI01000007">
    <property type="protein sequence ID" value="RRC91833.1"/>
    <property type="molecule type" value="Genomic_DNA"/>
</dbReference>
<name>A0A3P1S3T8_STRSA</name>
<dbReference type="RefSeq" id="WP_124765482.1">
    <property type="nucleotide sequence ID" value="NZ_RQZI01000007.1"/>
</dbReference>
<gene>
    <name evidence="1" type="ORF">EII39_07570</name>
</gene>
<evidence type="ECO:0000313" key="2">
    <source>
        <dbReference type="Proteomes" id="UP000277597"/>
    </source>
</evidence>
<proteinExistence type="predicted"/>
<protein>
    <submittedName>
        <fullName evidence="1">Bacteriocin</fullName>
    </submittedName>
</protein>
<dbReference type="Pfam" id="PF13376">
    <property type="entry name" value="OmdA"/>
    <property type="match status" value="1"/>
</dbReference>